<gene>
    <name evidence="1" type="ORF">QFC22_004936</name>
</gene>
<evidence type="ECO:0000313" key="1">
    <source>
        <dbReference type="EMBL" id="KAJ9116494.1"/>
    </source>
</evidence>
<sequence>MDIIGTLAGTSYYGVGSGSLAPSGEIDVTTAKVSSMKRLDKVAAKNHRDVSGRLTGVVAGDVETEDLGPEGDAWVKVVHATKVRQMHCVFPVHG</sequence>
<accession>A0ACC2WZ94</accession>
<protein>
    <submittedName>
        <fullName evidence="1">Uncharacterized protein</fullName>
    </submittedName>
</protein>
<comment type="caution">
    <text evidence="1">The sequence shown here is derived from an EMBL/GenBank/DDBJ whole genome shotgun (WGS) entry which is preliminary data.</text>
</comment>
<dbReference type="Proteomes" id="UP001243375">
    <property type="component" value="Unassembled WGS sequence"/>
</dbReference>
<proteinExistence type="predicted"/>
<keyword evidence="2" id="KW-1185">Reference proteome</keyword>
<organism evidence="1 2">
    <name type="scientific">Naganishia vaughanmartiniae</name>
    <dbReference type="NCBI Taxonomy" id="1424756"/>
    <lineage>
        <taxon>Eukaryota</taxon>
        <taxon>Fungi</taxon>
        <taxon>Dikarya</taxon>
        <taxon>Basidiomycota</taxon>
        <taxon>Agaricomycotina</taxon>
        <taxon>Tremellomycetes</taxon>
        <taxon>Filobasidiales</taxon>
        <taxon>Filobasidiaceae</taxon>
        <taxon>Naganishia</taxon>
    </lineage>
</organism>
<name>A0ACC2WZ94_9TREE</name>
<dbReference type="EMBL" id="JASBWU010000014">
    <property type="protein sequence ID" value="KAJ9116494.1"/>
    <property type="molecule type" value="Genomic_DNA"/>
</dbReference>
<evidence type="ECO:0000313" key="2">
    <source>
        <dbReference type="Proteomes" id="UP001243375"/>
    </source>
</evidence>
<reference evidence="1" key="1">
    <citation type="submission" date="2023-04" db="EMBL/GenBank/DDBJ databases">
        <title>Draft Genome sequencing of Naganishia species isolated from polar environments using Oxford Nanopore Technology.</title>
        <authorList>
            <person name="Leo P."/>
            <person name="Venkateswaran K."/>
        </authorList>
    </citation>
    <scope>NUCLEOTIDE SEQUENCE</scope>
    <source>
        <strain evidence="1">MNA-CCFEE 5425</strain>
    </source>
</reference>